<dbReference type="InterPro" id="IPR041320">
    <property type="entry name" value="CxC1"/>
</dbReference>
<sequence length="196" mass="22719">DANPLDILPDTLTPDIIINVGKTLSQRNTDKRQQHADAWNKIFAAAVDAYMEWEEPPRATLKSHNSRSCLWLDVNRAQYIQLRPDNRVIQLIKLGYMTNAPVRPTAAFSFELLKLFHMLKNTGGLSADAFAKVLRQSLEQSYLQQLPDFDKRFRDTYYRWLRMHQECRKRQDNAIEVTVQPTGKWPVLTALCNTIC</sequence>
<dbReference type="PANTHER" id="PTHR33096">
    <property type="entry name" value="CXC2 DOMAIN-CONTAINING PROTEIN"/>
    <property type="match status" value="1"/>
</dbReference>
<protein>
    <recommendedName>
        <fullName evidence="1">CxC1-like cysteine cluster associated with KDZ transposases domain-containing protein</fullName>
    </recommendedName>
</protein>
<organism evidence="2 3">
    <name type="scientific">Lipomyces tetrasporus</name>
    <dbReference type="NCBI Taxonomy" id="54092"/>
    <lineage>
        <taxon>Eukaryota</taxon>
        <taxon>Fungi</taxon>
        <taxon>Dikarya</taxon>
        <taxon>Ascomycota</taxon>
        <taxon>Saccharomycotina</taxon>
        <taxon>Lipomycetes</taxon>
        <taxon>Lipomycetales</taxon>
        <taxon>Lipomycetaceae</taxon>
        <taxon>Lipomyces</taxon>
    </lineage>
</organism>
<dbReference type="GeneID" id="80880466"/>
<evidence type="ECO:0000313" key="2">
    <source>
        <dbReference type="EMBL" id="KAJ8096962.1"/>
    </source>
</evidence>
<name>A0AAD7QN77_9ASCO</name>
<feature type="domain" description="CxC1-like cysteine cluster associated with KDZ transposases" evidence="1">
    <location>
        <begin position="86"/>
        <end position="140"/>
    </location>
</feature>
<comment type="caution">
    <text evidence="2">The sequence shown here is derived from an EMBL/GenBank/DDBJ whole genome shotgun (WGS) entry which is preliminary data.</text>
</comment>
<dbReference type="EMBL" id="JARPMG010000012">
    <property type="protein sequence ID" value="KAJ8096962.1"/>
    <property type="molecule type" value="Genomic_DNA"/>
</dbReference>
<dbReference type="AlphaFoldDB" id="A0AAD7QN77"/>
<evidence type="ECO:0000259" key="1">
    <source>
        <dbReference type="Pfam" id="PF18802"/>
    </source>
</evidence>
<proteinExistence type="predicted"/>
<dbReference type="PANTHER" id="PTHR33096:SF1">
    <property type="entry name" value="CXC1-LIKE CYSTEINE CLUSTER ASSOCIATED WITH KDZ TRANSPOSASES DOMAIN-CONTAINING PROTEIN"/>
    <property type="match status" value="1"/>
</dbReference>
<dbReference type="Pfam" id="PF18802">
    <property type="entry name" value="CxC1"/>
    <property type="match status" value="1"/>
</dbReference>
<gene>
    <name evidence="2" type="ORF">POJ06DRAFT_202944</name>
</gene>
<dbReference type="RefSeq" id="XP_056040412.1">
    <property type="nucleotide sequence ID" value="XM_056185300.1"/>
</dbReference>
<dbReference type="Proteomes" id="UP001217417">
    <property type="component" value="Unassembled WGS sequence"/>
</dbReference>
<feature type="non-terminal residue" evidence="2">
    <location>
        <position position="196"/>
    </location>
</feature>
<keyword evidence="3" id="KW-1185">Reference proteome</keyword>
<accession>A0AAD7QN77</accession>
<reference evidence="2" key="1">
    <citation type="submission" date="2023-03" db="EMBL/GenBank/DDBJ databases">
        <title>Near-Complete genome sequence of Lipomyces tetrasporous NRRL Y-64009, an oleaginous yeast capable of growing on lignocellulosic hydrolysates.</title>
        <authorList>
            <consortium name="Lawrence Berkeley National Laboratory"/>
            <person name="Jagtap S.S."/>
            <person name="Liu J.-J."/>
            <person name="Walukiewicz H.E."/>
            <person name="Pangilinan J."/>
            <person name="Lipzen A."/>
            <person name="Ahrendt S."/>
            <person name="Koriabine M."/>
            <person name="Cobaugh K."/>
            <person name="Salamov A."/>
            <person name="Yoshinaga Y."/>
            <person name="Ng V."/>
            <person name="Daum C."/>
            <person name="Grigoriev I.V."/>
            <person name="Slininger P.J."/>
            <person name="Dien B.S."/>
            <person name="Jin Y.-S."/>
            <person name="Rao C.V."/>
        </authorList>
    </citation>
    <scope>NUCLEOTIDE SEQUENCE</scope>
    <source>
        <strain evidence="2">NRRL Y-64009</strain>
    </source>
</reference>
<evidence type="ECO:0000313" key="3">
    <source>
        <dbReference type="Proteomes" id="UP001217417"/>
    </source>
</evidence>